<dbReference type="NCBIfam" id="NF009676">
    <property type="entry name" value="PRK13197.1"/>
    <property type="match status" value="1"/>
</dbReference>
<comment type="caution">
    <text evidence="11">The sequence shown here is derived from an EMBL/GenBank/DDBJ whole genome shotgun (WGS) entry which is preliminary data.</text>
</comment>
<dbReference type="PRINTS" id="PR00706">
    <property type="entry name" value="PYROGLUPTASE"/>
</dbReference>
<evidence type="ECO:0000256" key="2">
    <source>
        <dbReference type="ARBA" id="ARBA00002280"/>
    </source>
</evidence>
<comment type="function">
    <text evidence="2 9">Removes 5-oxoproline from various penultimate amino acid residues except L-proline.</text>
</comment>
<dbReference type="PANTHER" id="PTHR23402">
    <property type="entry name" value="PROTEASE FAMILY C15 PYROGLUTAMYL-PEPTIDASE I-RELATED"/>
    <property type="match status" value="1"/>
</dbReference>
<keyword evidence="7 9" id="KW-0378">Hydrolase</keyword>
<dbReference type="Proteomes" id="UP000652847">
    <property type="component" value="Unassembled WGS sequence"/>
</dbReference>
<evidence type="ECO:0000256" key="7">
    <source>
        <dbReference type="ARBA" id="ARBA00022801"/>
    </source>
</evidence>
<feature type="active site" evidence="9">
    <location>
        <position position="165"/>
    </location>
</feature>
<dbReference type="InterPro" id="IPR033694">
    <property type="entry name" value="PGPEP1_Cys_AS"/>
</dbReference>
<comment type="subunit">
    <text evidence="9">Homotetramer.</text>
</comment>
<evidence type="ECO:0000256" key="9">
    <source>
        <dbReference type="HAMAP-Rule" id="MF_00417"/>
    </source>
</evidence>
<dbReference type="InterPro" id="IPR000816">
    <property type="entry name" value="Peptidase_C15"/>
</dbReference>
<dbReference type="SUPFAM" id="SSF53182">
    <property type="entry name" value="Pyrrolidone carboxyl peptidase (pyroglutamate aminopeptidase)"/>
    <property type="match status" value="1"/>
</dbReference>
<comment type="similarity">
    <text evidence="4 9">Belongs to the peptidase C15 family.</text>
</comment>
<keyword evidence="6 9" id="KW-0645">Protease</keyword>
<keyword evidence="5 9" id="KW-0963">Cytoplasm</keyword>
<comment type="catalytic activity">
    <reaction evidence="1 9 10">
        <text>Release of an N-terminal pyroglutamyl group from a polypeptide, the second amino acid generally not being Pro.</text>
        <dbReference type="EC" id="3.4.19.3"/>
    </reaction>
</comment>
<gene>
    <name evidence="9 11" type="primary">pcp</name>
    <name evidence="11" type="ORF">H8S54_14315</name>
</gene>
<comment type="subcellular location">
    <subcellularLocation>
        <location evidence="3 9">Cytoplasm</location>
    </subcellularLocation>
</comment>
<dbReference type="HAMAP" id="MF_00417">
    <property type="entry name" value="Pyrrolid_peptidase"/>
    <property type="match status" value="1"/>
</dbReference>
<dbReference type="PROSITE" id="PS01334">
    <property type="entry name" value="PYRASE_CYS"/>
    <property type="match status" value="1"/>
</dbReference>
<sequence length="199" mass="21329">MKILLTAFDPFGGETVNPAQEALKQIQAPAPDMELIKLVVPTVFGASTQAVHEAMVLHQPDVVLCIGQAGGRTAITVEQIAINLMDAAIPDNQGNQPHDEPVFADGADGYFSTLPVKDMVAAIRNAGIPAAISYSAGTFVCNQLMYGVLYHIHHEFPNTRGGFVHVPYIPVQTSTMNRPTPSMALEDLVRGLEAALRVL</sequence>
<accession>A0A8I0AK85</accession>
<evidence type="ECO:0000256" key="8">
    <source>
        <dbReference type="ARBA" id="ARBA00022807"/>
    </source>
</evidence>
<evidence type="ECO:0000256" key="4">
    <source>
        <dbReference type="ARBA" id="ARBA00006641"/>
    </source>
</evidence>
<keyword evidence="8 9" id="KW-0788">Thiol protease</keyword>
<dbReference type="Pfam" id="PF01470">
    <property type="entry name" value="Peptidase_C15"/>
    <property type="match status" value="1"/>
</dbReference>
<dbReference type="RefSeq" id="WP_021925475.1">
    <property type="nucleotide sequence ID" value="NZ_JACOOT010000033.1"/>
</dbReference>
<dbReference type="AlphaFoldDB" id="A0A8I0AK85"/>
<evidence type="ECO:0000256" key="1">
    <source>
        <dbReference type="ARBA" id="ARBA00001770"/>
    </source>
</evidence>
<dbReference type="GO" id="GO:0005829">
    <property type="term" value="C:cytosol"/>
    <property type="evidence" value="ECO:0007669"/>
    <property type="project" value="InterPro"/>
</dbReference>
<dbReference type="EMBL" id="JACOOT010000033">
    <property type="protein sequence ID" value="MBC5652245.1"/>
    <property type="molecule type" value="Genomic_DNA"/>
</dbReference>
<dbReference type="CDD" id="cd00501">
    <property type="entry name" value="Peptidase_C15"/>
    <property type="match status" value="1"/>
</dbReference>
<dbReference type="PANTHER" id="PTHR23402:SF1">
    <property type="entry name" value="PYROGLUTAMYL-PEPTIDASE I"/>
    <property type="match status" value="1"/>
</dbReference>
<proteinExistence type="inferred from homology"/>
<feature type="active site" evidence="9 10">
    <location>
        <position position="141"/>
    </location>
</feature>
<dbReference type="EC" id="3.4.19.3" evidence="9"/>
<reference evidence="11 12" key="1">
    <citation type="submission" date="2020-08" db="EMBL/GenBank/DDBJ databases">
        <title>Genome public.</title>
        <authorList>
            <person name="Liu C."/>
            <person name="Sun Q."/>
        </authorList>
    </citation>
    <scope>NUCLEOTIDE SEQUENCE [LARGE SCALE GENOMIC DNA]</scope>
    <source>
        <strain evidence="11 12">BX17</strain>
    </source>
</reference>
<dbReference type="InterPro" id="IPR029762">
    <property type="entry name" value="PGP-I_bact-type"/>
</dbReference>
<dbReference type="InterPro" id="IPR016125">
    <property type="entry name" value="Peptidase_C15-like"/>
</dbReference>
<protein>
    <recommendedName>
        <fullName evidence="9">Pyrrolidone-carboxylate peptidase</fullName>
        <ecNumber evidence="9">3.4.19.3</ecNumber>
    </recommendedName>
    <alternativeName>
        <fullName evidence="9">5-oxoprolyl-peptidase</fullName>
    </alternativeName>
    <alternativeName>
        <fullName evidence="9">Pyroglutamyl-peptidase I</fullName>
        <shortName evidence="9">PGP-I</shortName>
        <shortName evidence="9">Pyrase</shortName>
    </alternativeName>
</protein>
<dbReference type="InterPro" id="IPR036440">
    <property type="entry name" value="Peptidase_C15-like_sf"/>
</dbReference>
<dbReference type="FunFam" id="3.40.630.20:FF:000001">
    <property type="entry name" value="Pyrrolidone-carboxylate peptidase"/>
    <property type="match status" value="1"/>
</dbReference>
<evidence type="ECO:0000256" key="6">
    <source>
        <dbReference type="ARBA" id="ARBA00022670"/>
    </source>
</evidence>
<dbReference type="GO" id="GO:0006508">
    <property type="term" value="P:proteolysis"/>
    <property type="evidence" value="ECO:0007669"/>
    <property type="project" value="UniProtKB-KW"/>
</dbReference>
<evidence type="ECO:0000256" key="3">
    <source>
        <dbReference type="ARBA" id="ARBA00004496"/>
    </source>
</evidence>
<name>A0A8I0AK85_9FIRM</name>
<evidence type="ECO:0000313" key="11">
    <source>
        <dbReference type="EMBL" id="MBC5652245.1"/>
    </source>
</evidence>
<dbReference type="GO" id="GO:0016920">
    <property type="term" value="F:pyroglutamyl-peptidase activity"/>
    <property type="evidence" value="ECO:0007669"/>
    <property type="project" value="UniProtKB-UniRule"/>
</dbReference>
<evidence type="ECO:0000256" key="5">
    <source>
        <dbReference type="ARBA" id="ARBA00022490"/>
    </source>
</evidence>
<dbReference type="NCBIfam" id="TIGR00504">
    <property type="entry name" value="pyro_pdase"/>
    <property type="match status" value="1"/>
</dbReference>
<evidence type="ECO:0000313" key="12">
    <source>
        <dbReference type="Proteomes" id="UP000652847"/>
    </source>
</evidence>
<organism evidence="11 12">
    <name type="scientific">Blautia segnis</name>
    <dbReference type="NCBI Taxonomy" id="2763030"/>
    <lineage>
        <taxon>Bacteria</taxon>
        <taxon>Bacillati</taxon>
        <taxon>Bacillota</taxon>
        <taxon>Clostridia</taxon>
        <taxon>Lachnospirales</taxon>
        <taxon>Lachnospiraceae</taxon>
        <taxon>Blautia</taxon>
    </lineage>
</organism>
<dbReference type="PIRSF" id="PIRSF015592">
    <property type="entry name" value="Prld-crbxl_pptds"/>
    <property type="match status" value="1"/>
</dbReference>
<dbReference type="Gene3D" id="3.40.630.20">
    <property type="entry name" value="Peptidase C15, pyroglutamyl peptidase I-like"/>
    <property type="match status" value="1"/>
</dbReference>
<keyword evidence="12" id="KW-1185">Reference proteome</keyword>
<evidence type="ECO:0000256" key="10">
    <source>
        <dbReference type="PROSITE-ProRule" id="PRU10077"/>
    </source>
</evidence>
<feature type="active site" evidence="9">
    <location>
        <position position="78"/>
    </location>
</feature>